<dbReference type="PANTHER" id="PTHR11733:SF133">
    <property type="entry name" value="PHOSPHATE-REGULATING NEUTRAL ENDOPEPTIDASE PHEX"/>
    <property type="match status" value="1"/>
</dbReference>
<dbReference type="GO" id="GO:0005886">
    <property type="term" value="C:plasma membrane"/>
    <property type="evidence" value="ECO:0007669"/>
    <property type="project" value="TreeGrafter"/>
</dbReference>
<dbReference type="PROSITE" id="PS51885">
    <property type="entry name" value="NEPRILYSIN"/>
    <property type="match status" value="1"/>
</dbReference>
<organism evidence="2">
    <name type="scientific">Diabrotica virgifera virgifera</name>
    <name type="common">western corn rootworm</name>
    <dbReference type="NCBI Taxonomy" id="50390"/>
    <lineage>
        <taxon>Eukaryota</taxon>
        <taxon>Metazoa</taxon>
        <taxon>Ecdysozoa</taxon>
        <taxon>Arthropoda</taxon>
        <taxon>Hexapoda</taxon>
        <taxon>Insecta</taxon>
        <taxon>Pterygota</taxon>
        <taxon>Neoptera</taxon>
        <taxon>Endopterygota</taxon>
        <taxon>Coleoptera</taxon>
        <taxon>Polyphaga</taxon>
        <taxon>Cucujiformia</taxon>
        <taxon>Chrysomeloidea</taxon>
        <taxon>Chrysomelidae</taxon>
        <taxon>Galerucinae</taxon>
        <taxon>Diabroticina</taxon>
        <taxon>Diabroticites</taxon>
        <taxon>Diabrotica</taxon>
    </lineage>
</organism>
<reference evidence="2" key="1">
    <citation type="submission" date="2025-08" db="UniProtKB">
        <authorList>
            <consortium name="RefSeq"/>
        </authorList>
    </citation>
    <scope>IDENTIFICATION</scope>
    <source>
        <tissue evidence="2">Whole insect</tissue>
    </source>
</reference>
<name>A0A6P7G7X5_DIAVI</name>
<dbReference type="GO" id="GO:0016485">
    <property type="term" value="P:protein processing"/>
    <property type="evidence" value="ECO:0007669"/>
    <property type="project" value="TreeGrafter"/>
</dbReference>
<dbReference type="Gene3D" id="3.40.390.10">
    <property type="entry name" value="Collagenase (Catalytic Domain)"/>
    <property type="match status" value="1"/>
</dbReference>
<feature type="non-terminal residue" evidence="2">
    <location>
        <position position="1"/>
    </location>
</feature>
<protein>
    <submittedName>
        <fullName evidence="2">Neprilysin-2-like</fullName>
    </submittedName>
</protein>
<proteinExistence type="predicted"/>
<evidence type="ECO:0000259" key="1">
    <source>
        <dbReference type="Pfam" id="PF01431"/>
    </source>
</evidence>
<sequence length="113" mass="12527">INGKQTLGENIADNGGLNEAIGAYKKYVAKHGEEPKLPGFENYTSFQLFFIAYANIWCQTASIEDLTTAIEYDEHCPNAIRVLGSLQNSPDFAKAFHCPTGSPMNPKNKCKIW</sequence>
<gene>
    <name evidence="2" type="primary">LOC114338756</name>
</gene>
<dbReference type="InterPro" id="IPR000718">
    <property type="entry name" value="Peptidase_M13"/>
</dbReference>
<dbReference type="Pfam" id="PF01431">
    <property type="entry name" value="Peptidase_M13"/>
    <property type="match status" value="1"/>
</dbReference>
<dbReference type="AlphaFoldDB" id="A0A6P7G7X5"/>
<dbReference type="RefSeq" id="XP_028145169.1">
    <property type="nucleotide sequence ID" value="XM_028289368.1"/>
</dbReference>
<dbReference type="SUPFAM" id="SSF55486">
    <property type="entry name" value="Metalloproteases ('zincins'), catalytic domain"/>
    <property type="match status" value="1"/>
</dbReference>
<dbReference type="GO" id="GO:0004222">
    <property type="term" value="F:metalloendopeptidase activity"/>
    <property type="evidence" value="ECO:0007669"/>
    <property type="project" value="InterPro"/>
</dbReference>
<dbReference type="PANTHER" id="PTHR11733">
    <property type="entry name" value="ZINC METALLOPROTEASE FAMILY M13 NEPRILYSIN-RELATED"/>
    <property type="match status" value="1"/>
</dbReference>
<accession>A0A6P7G7X5</accession>
<evidence type="ECO:0000313" key="2">
    <source>
        <dbReference type="RefSeq" id="XP_028145169.1"/>
    </source>
</evidence>
<dbReference type="InterPro" id="IPR018497">
    <property type="entry name" value="Peptidase_M13_C"/>
</dbReference>
<dbReference type="InterPro" id="IPR024079">
    <property type="entry name" value="MetalloPept_cat_dom_sf"/>
</dbReference>
<feature type="domain" description="Peptidase M13 C-terminal" evidence="1">
    <location>
        <begin position="1"/>
        <end position="112"/>
    </location>
</feature>
<dbReference type="InParanoid" id="A0A6P7G7X5"/>